<evidence type="ECO:0000313" key="2">
    <source>
        <dbReference type="EMBL" id="TEB25075.1"/>
    </source>
</evidence>
<protein>
    <submittedName>
        <fullName evidence="2">Uncharacterized protein</fullName>
    </submittedName>
</protein>
<dbReference type="EMBL" id="QPFP01000060">
    <property type="protein sequence ID" value="TEB25075.1"/>
    <property type="molecule type" value="Genomic_DNA"/>
</dbReference>
<dbReference type="AlphaFoldDB" id="A0A4Y7ST89"/>
<accession>A0A4Y7ST89</accession>
<name>A0A4Y7ST89_COPMI</name>
<sequence>MCFSLAPSVIGGLYTRLRRSLDGCGGNRSSSSGRDMDGRRHEKKSGADRLG</sequence>
<proteinExistence type="predicted"/>
<keyword evidence="3" id="KW-1185">Reference proteome</keyword>
<dbReference type="Proteomes" id="UP000298030">
    <property type="component" value="Unassembled WGS sequence"/>
</dbReference>
<organism evidence="2 3">
    <name type="scientific">Coprinellus micaceus</name>
    <name type="common">Glistening ink-cap mushroom</name>
    <name type="synonym">Coprinus micaceus</name>
    <dbReference type="NCBI Taxonomy" id="71717"/>
    <lineage>
        <taxon>Eukaryota</taxon>
        <taxon>Fungi</taxon>
        <taxon>Dikarya</taxon>
        <taxon>Basidiomycota</taxon>
        <taxon>Agaricomycotina</taxon>
        <taxon>Agaricomycetes</taxon>
        <taxon>Agaricomycetidae</taxon>
        <taxon>Agaricales</taxon>
        <taxon>Agaricineae</taxon>
        <taxon>Psathyrellaceae</taxon>
        <taxon>Coprinellus</taxon>
    </lineage>
</organism>
<evidence type="ECO:0000313" key="3">
    <source>
        <dbReference type="Proteomes" id="UP000298030"/>
    </source>
</evidence>
<reference evidence="2 3" key="1">
    <citation type="journal article" date="2019" name="Nat. Ecol. Evol.">
        <title>Megaphylogeny resolves global patterns of mushroom evolution.</title>
        <authorList>
            <person name="Varga T."/>
            <person name="Krizsan K."/>
            <person name="Foldi C."/>
            <person name="Dima B."/>
            <person name="Sanchez-Garcia M."/>
            <person name="Sanchez-Ramirez S."/>
            <person name="Szollosi G.J."/>
            <person name="Szarkandi J.G."/>
            <person name="Papp V."/>
            <person name="Albert L."/>
            <person name="Andreopoulos W."/>
            <person name="Angelini C."/>
            <person name="Antonin V."/>
            <person name="Barry K.W."/>
            <person name="Bougher N.L."/>
            <person name="Buchanan P."/>
            <person name="Buyck B."/>
            <person name="Bense V."/>
            <person name="Catcheside P."/>
            <person name="Chovatia M."/>
            <person name="Cooper J."/>
            <person name="Damon W."/>
            <person name="Desjardin D."/>
            <person name="Finy P."/>
            <person name="Geml J."/>
            <person name="Haridas S."/>
            <person name="Hughes K."/>
            <person name="Justo A."/>
            <person name="Karasinski D."/>
            <person name="Kautmanova I."/>
            <person name="Kiss B."/>
            <person name="Kocsube S."/>
            <person name="Kotiranta H."/>
            <person name="LaButti K.M."/>
            <person name="Lechner B.E."/>
            <person name="Liimatainen K."/>
            <person name="Lipzen A."/>
            <person name="Lukacs Z."/>
            <person name="Mihaltcheva S."/>
            <person name="Morgado L.N."/>
            <person name="Niskanen T."/>
            <person name="Noordeloos M.E."/>
            <person name="Ohm R.A."/>
            <person name="Ortiz-Santana B."/>
            <person name="Ovrebo C."/>
            <person name="Racz N."/>
            <person name="Riley R."/>
            <person name="Savchenko A."/>
            <person name="Shiryaev A."/>
            <person name="Soop K."/>
            <person name="Spirin V."/>
            <person name="Szebenyi C."/>
            <person name="Tomsovsky M."/>
            <person name="Tulloss R.E."/>
            <person name="Uehling J."/>
            <person name="Grigoriev I.V."/>
            <person name="Vagvolgyi C."/>
            <person name="Papp T."/>
            <person name="Martin F.M."/>
            <person name="Miettinen O."/>
            <person name="Hibbett D.S."/>
            <person name="Nagy L.G."/>
        </authorList>
    </citation>
    <scope>NUCLEOTIDE SEQUENCE [LARGE SCALE GENOMIC DNA]</scope>
    <source>
        <strain evidence="2 3">FP101781</strain>
    </source>
</reference>
<feature type="region of interest" description="Disordered" evidence="1">
    <location>
        <begin position="21"/>
        <end position="51"/>
    </location>
</feature>
<comment type="caution">
    <text evidence="2">The sequence shown here is derived from an EMBL/GenBank/DDBJ whole genome shotgun (WGS) entry which is preliminary data.</text>
</comment>
<evidence type="ECO:0000256" key="1">
    <source>
        <dbReference type="SAM" id="MobiDB-lite"/>
    </source>
</evidence>
<feature type="compositionally biased region" description="Basic and acidic residues" evidence="1">
    <location>
        <begin position="34"/>
        <end position="51"/>
    </location>
</feature>
<gene>
    <name evidence="2" type="ORF">FA13DRAFT_1738696</name>
</gene>